<sequence>MADINLLPKESGTSKKVDAAQVLLKKISLALGVIFLLVVGVLGGFYFISYNNLNGLKAKHEDISAQVQGLQSTEASLVFLKDRLQKAQTVLASRTNESYLAKQRAILQNAPEAIVFKESTIDVSASNLEVETASSSQLVSLMSTIMASSDFSSLVIGELSFNVALGYSILFQVF</sequence>
<gene>
    <name evidence="3" type="ORF">A2803_03065</name>
</gene>
<accession>A0A1F7Z0G4</accession>
<dbReference type="EMBL" id="MGGP01000009">
    <property type="protein sequence ID" value="OGM33073.1"/>
    <property type="molecule type" value="Genomic_DNA"/>
</dbReference>
<keyword evidence="2" id="KW-0812">Transmembrane</keyword>
<evidence type="ECO:0000256" key="1">
    <source>
        <dbReference type="SAM" id="Coils"/>
    </source>
</evidence>
<protein>
    <submittedName>
        <fullName evidence="3">Uncharacterized protein</fullName>
    </submittedName>
</protein>
<feature type="coiled-coil region" evidence="1">
    <location>
        <begin position="53"/>
        <end position="90"/>
    </location>
</feature>
<name>A0A1F7Z0G4_9BACT</name>
<organism evidence="3 4">
    <name type="scientific">Candidatus Woesebacteria bacterium RIFCSPHIGHO2_01_FULL_44_21</name>
    <dbReference type="NCBI Taxonomy" id="1802503"/>
    <lineage>
        <taxon>Bacteria</taxon>
        <taxon>Candidatus Woeseibacteriota</taxon>
    </lineage>
</organism>
<evidence type="ECO:0000313" key="3">
    <source>
        <dbReference type="EMBL" id="OGM33073.1"/>
    </source>
</evidence>
<keyword evidence="2" id="KW-0472">Membrane</keyword>
<keyword evidence="2" id="KW-1133">Transmembrane helix</keyword>
<feature type="transmembrane region" description="Helical" evidence="2">
    <location>
        <begin position="27"/>
        <end position="48"/>
    </location>
</feature>
<evidence type="ECO:0000256" key="2">
    <source>
        <dbReference type="SAM" id="Phobius"/>
    </source>
</evidence>
<comment type="caution">
    <text evidence="3">The sequence shown here is derived from an EMBL/GenBank/DDBJ whole genome shotgun (WGS) entry which is preliminary data.</text>
</comment>
<evidence type="ECO:0000313" key="4">
    <source>
        <dbReference type="Proteomes" id="UP000178870"/>
    </source>
</evidence>
<reference evidence="3 4" key="1">
    <citation type="journal article" date="2016" name="Nat. Commun.">
        <title>Thousands of microbial genomes shed light on interconnected biogeochemical processes in an aquifer system.</title>
        <authorList>
            <person name="Anantharaman K."/>
            <person name="Brown C.T."/>
            <person name="Hug L.A."/>
            <person name="Sharon I."/>
            <person name="Castelle C.J."/>
            <person name="Probst A.J."/>
            <person name="Thomas B.C."/>
            <person name="Singh A."/>
            <person name="Wilkins M.J."/>
            <person name="Karaoz U."/>
            <person name="Brodie E.L."/>
            <person name="Williams K.H."/>
            <person name="Hubbard S.S."/>
            <person name="Banfield J.F."/>
        </authorList>
    </citation>
    <scope>NUCLEOTIDE SEQUENCE [LARGE SCALE GENOMIC DNA]</scope>
</reference>
<keyword evidence="1" id="KW-0175">Coiled coil</keyword>
<dbReference type="AlphaFoldDB" id="A0A1F7Z0G4"/>
<dbReference type="Proteomes" id="UP000178870">
    <property type="component" value="Unassembled WGS sequence"/>
</dbReference>
<proteinExistence type="predicted"/>